<name>X7EEJ2_9RHOB</name>
<evidence type="ECO:0000256" key="1">
    <source>
        <dbReference type="SAM" id="MobiDB-lite"/>
    </source>
</evidence>
<evidence type="ECO:0008006" key="4">
    <source>
        <dbReference type="Google" id="ProtNLM"/>
    </source>
</evidence>
<comment type="caution">
    <text evidence="2">The sequence shown here is derived from an EMBL/GenBank/DDBJ whole genome shotgun (WGS) entry which is preliminary data.</text>
</comment>
<protein>
    <recommendedName>
        <fullName evidence="4">Exonuclease domain-containing protein</fullName>
    </recommendedName>
</protein>
<feature type="compositionally biased region" description="Polar residues" evidence="1">
    <location>
        <begin position="20"/>
        <end position="29"/>
    </location>
</feature>
<dbReference type="Proteomes" id="UP000022447">
    <property type="component" value="Unassembled WGS sequence"/>
</dbReference>
<accession>X7EEJ2</accession>
<dbReference type="Gene3D" id="3.30.420.10">
    <property type="entry name" value="Ribonuclease H-like superfamily/Ribonuclease H"/>
    <property type="match status" value="1"/>
</dbReference>
<dbReference type="STRING" id="1449350.OCH239_09395"/>
<proteinExistence type="predicted"/>
<dbReference type="InterPro" id="IPR036397">
    <property type="entry name" value="RNaseH_sf"/>
</dbReference>
<gene>
    <name evidence="2" type="ORF">OCH239_09395</name>
</gene>
<evidence type="ECO:0000313" key="2">
    <source>
        <dbReference type="EMBL" id="ETX13636.1"/>
    </source>
</evidence>
<dbReference type="EMBL" id="JALZ01000021">
    <property type="protein sequence ID" value="ETX13636.1"/>
    <property type="molecule type" value="Genomic_DNA"/>
</dbReference>
<dbReference type="eggNOG" id="COG0847">
    <property type="taxonomic scope" value="Bacteria"/>
</dbReference>
<dbReference type="GO" id="GO:0003676">
    <property type="term" value="F:nucleic acid binding"/>
    <property type="evidence" value="ECO:0007669"/>
    <property type="project" value="InterPro"/>
</dbReference>
<sequence length="204" mass="22018">MIAERPSEENGAAQTGGPTGQETQEIDTSASTQALVDTRPAYFLDFEASSLADTSWPVEIGIARIVDGEVVADSRLIRPHPTWEPEGWSDESARLHGINLELLEADGAPAEEVAAWFRERNVGLAITDNPHFEQRWLIRLLATDPPFPGVELLDYDSYLRMSLPDAAALGRAERARKAAGPAPHRAGPDAARLAGAWLAGMGTP</sequence>
<dbReference type="RefSeq" id="WP_051489524.1">
    <property type="nucleotide sequence ID" value="NZ_JALZ01000021.1"/>
</dbReference>
<dbReference type="OrthoDB" id="5705783at2"/>
<dbReference type="InterPro" id="IPR012337">
    <property type="entry name" value="RNaseH-like_sf"/>
</dbReference>
<reference evidence="2 3" key="1">
    <citation type="submission" date="2014-01" db="EMBL/GenBank/DDBJ databases">
        <title>Roseivivax halodurans JCM 10272 Genome Sequencing.</title>
        <authorList>
            <person name="Lai Q."/>
            <person name="Li G."/>
            <person name="Shao Z."/>
        </authorList>
    </citation>
    <scope>NUCLEOTIDE SEQUENCE [LARGE SCALE GENOMIC DNA]</scope>
    <source>
        <strain evidence="2 3">JCM 10272</strain>
    </source>
</reference>
<dbReference type="PATRIC" id="fig|1449350.3.peg.3212"/>
<feature type="region of interest" description="Disordered" evidence="1">
    <location>
        <begin position="1"/>
        <end position="29"/>
    </location>
</feature>
<evidence type="ECO:0000313" key="3">
    <source>
        <dbReference type="Proteomes" id="UP000022447"/>
    </source>
</evidence>
<keyword evidence="3" id="KW-1185">Reference proteome</keyword>
<dbReference type="SUPFAM" id="SSF53098">
    <property type="entry name" value="Ribonuclease H-like"/>
    <property type="match status" value="1"/>
</dbReference>
<organism evidence="2 3">
    <name type="scientific">Roseivivax halodurans JCM 10272</name>
    <dbReference type="NCBI Taxonomy" id="1449350"/>
    <lineage>
        <taxon>Bacteria</taxon>
        <taxon>Pseudomonadati</taxon>
        <taxon>Pseudomonadota</taxon>
        <taxon>Alphaproteobacteria</taxon>
        <taxon>Rhodobacterales</taxon>
        <taxon>Roseobacteraceae</taxon>
        <taxon>Roseivivax</taxon>
    </lineage>
</organism>
<dbReference type="AlphaFoldDB" id="X7EEJ2"/>